<keyword evidence="2" id="KW-1185">Reference proteome</keyword>
<dbReference type="RefSeq" id="WP_083497095.1">
    <property type="nucleotide sequence ID" value="NZ_LJJB01000013.1"/>
</dbReference>
<gene>
    <name evidence="1" type="ORF">AN963_21520</name>
</gene>
<accession>A0ABR5N4L8</accession>
<proteinExistence type="predicted"/>
<reference evidence="1 2" key="1">
    <citation type="submission" date="2015-09" db="EMBL/GenBank/DDBJ databases">
        <title>Genome sequencing project for genomic taxonomy and phylogenomics of Bacillus-like bacteria.</title>
        <authorList>
            <person name="Liu B."/>
            <person name="Wang J."/>
            <person name="Zhu Y."/>
            <person name="Liu G."/>
            <person name="Chen Q."/>
            <person name="Chen Z."/>
            <person name="Lan J."/>
            <person name="Che J."/>
            <person name="Ge C."/>
            <person name="Shi H."/>
            <person name="Pan Z."/>
            <person name="Liu X."/>
        </authorList>
    </citation>
    <scope>NUCLEOTIDE SEQUENCE [LARGE SCALE GENOMIC DNA]</scope>
    <source>
        <strain evidence="1 2">DSM 8552</strain>
    </source>
</reference>
<comment type="caution">
    <text evidence="1">The sequence shown here is derived from an EMBL/GenBank/DDBJ whole genome shotgun (WGS) entry which is preliminary data.</text>
</comment>
<dbReference type="Proteomes" id="UP000051063">
    <property type="component" value="Unassembled WGS sequence"/>
</dbReference>
<name>A0ABR5N4L8_BRECH</name>
<dbReference type="EMBL" id="LJJB01000013">
    <property type="protein sequence ID" value="KQL45223.1"/>
    <property type="molecule type" value="Genomic_DNA"/>
</dbReference>
<evidence type="ECO:0000313" key="2">
    <source>
        <dbReference type="Proteomes" id="UP000051063"/>
    </source>
</evidence>
<protein>
    <submittedName>
        <fullName evidence="1">Uncharacterized protein</fullName>
    </submittedName>
</protein>
<organism evidence="1 2">
    <name type="scientific">Brevibacillus choshinensis</name>
    <dbReference type="NCBI Taxonomy" id="54911"/>
    <lineage>
        <taxon>Bacteria</taxon>
        <taxon>Bacillati</taxon>
        <taxon>Bacillota</taxon>
        <taxon>Bacilli</taxon>
        <taxon>Bacillales</taxon>
        <taxon>Paenibacillaceae</taxon>
        <taxon>Brevibacillus</taxon>
    </lineage>
</organism>
<sequence length="166" mass="18988">MKEVTVLESEHKQYTEKVLNHIFVGSQLDGVKFGLGPGAFLIRFEHYTNHSPDQLWLNIESRWAVFPKETRVFPKSEAEMIDFSEEEAYQSVFLLRREKVTSVRLGSLYPHLHIGFESGKTLFVNGYHDKYECWQAGDGPGYTGQEWLIVATPGGDISTWAPDSFN</sequence>
<evidence type="ECO:0000313" key="1">
    <source>
        <dbReference type="EMBL" id="KQL45223.1"/>
    </source>
</evidence>